<dbReference type="EC" id="3.6.3.-" evidence="7"/>
<keyword evidence="3 7" id="KW-0067">ATP-binding</keyword>
<proteinExistence type="predicted"/>
<evidence type="ECO:0000256" key="1">
    <source>
        <dbReference type="ARBA" id="ARBA00022448"/>
    </source>
</evidence>
<keyword evidence="8" id="KW-1185">Reference proteome</keyword>
<evidence type="ECO:0000256" key="2">
    <source>
        <dbReference type="ARBA" id="ARBA00022741"/>
    </source>
</evidence>
<dbReference type="AlphaFoldDB" id="A0A4P7NX97"/>
<keyword evidence="2" id="KW-0547">Nucleotide-binding</keyword>
<dbReference type="GO" id="GO:0016887">
    <property type="term" value="F:ATP hydrolysis activity"/>
    <property type="evidence" value="ECO:0007669"/>
    <property type="project" value="InterPro"/>
</dbReference>
<evidence type="ECO:0000259" key="6">
    <source>
        <dbReference type="PROSITE" id="PS50893"/>
    </source>
</evidence>
<evidence type="ECO:0000256" key="3">
    <source>
        <dbReference type="ARBA" id="ARBA00022840"/>
    </source>
</evidence>
<protein>
    <submittedName>
        <fullName evidence="7">Hemin import ATP-binding protein HmuV</fullName>
        <ecNumber evidence="7">3.6.3.-</ecNumber>
    </submittedName>
</protein>
<evidence type="ECO:0000256" key="5">
    <source>
        <dbReference type="ARBA" id="ARBA00037066"/>
    </source>
</evidence>
<evidence type="ECO:0000256" key="4">
    <source>
        <dbReference type="ARBA" id="ARBA00022967"/>
    </source>
</evidence>
<gene>
    <name evidence="7" type="primary">hmuV</name>
    <name evidence="7" type="ORF">GHNINEIG_00172</name>
</gene>
<keyword evidence="7" id="KW-0378">Hydrolase</keyword>
<dbReference type="RefSeq" id="WP_135794902.1">
    <property type="nucleotide sequence ID" value="NZ_CP032096.1"/>
</dbReference>
<name>A0A4P7NX97_9GAMM</name>
<comment type="function">
    <text evidence="5">Part of the ABC transporter complex HmuTUV involved in hemin import. Responsible for energy coupling to the transport system.</text>
</comment>
<dbReference type="CDD" id="cd03214">
    <property type="entry name" value="ABC_Iron-Siderophores_B12_Hemin"/>
    <property type="match status" value="1"/>
</dbReference>
<accession>A0A4P7NX97</accession>
<organism evidence="7 8">
    <name type="scientific">Hydrogenovibrio crunogenus</name>
    <dbReference type="NCBI Taxonomy" id="39765"/>
    <lineage>
        <taxon>Bacteria</taxon>
        <taxon>Pseudomonadati</taxon>
        <taxon>Pseudomonadota</taxon>
        <taxon>Gammaproteobacteria</taxon>
        <taxon>Thiotrichales</taxon>
        <taxon>Piscirickettsiaceae</taxon>
        <taxon>Hydrogenovibrio</taxon>
    </lineage>
</organism>
<reference evidence="7 8" key="1">
    <citation type="submission" date="2018-08" db="EMBL/GenBank/DDBJ databases">
        <title>Horizontal acquisition of hydrogen conversion ability and other habitat adaptations in Hydrogenovibrio crunogenus strains.</title>
        <authorList>
            <person name="Gonnella G."/>
            <person name="Adam N."/>
            <person name="Perner M."/>
        </authorList>
    </citation>
    <scope>NUCLEOTIDE SEQUENCE [LARGE SCALE GENOMIC DNA]</scope>
    <source>
        <strain evidence="7 8">SP-41</strain>
    </source>
</reference>
<dbReference type="PROSITE" id="PS00211">
    <property type="entry name" value="ABC_TRANSPORTER_1"/>
    <property type="match status" value="1"/>
</dbReference>
<dbReference type="Proteomes" id="UP000296201">
    <property type="component" value="Chromosome"/>
</dbReference>
<dbReference type="InterPro" id="IPR003593">
    <property type="entry name" value="AAA+_ATPase"/>
</dbReference>
<dbReference type="PANTHER" id="PTHR42794">
    <property type="entry name" value="HEMIN IMPORT ATP-BINDING PROTEIN HMUV"/>
    <property type="match status" value="1"/>
</dbReference>
<feature type="domain" description="ABC transporter" evidence="6">
    <location>
        <begin position="2"/>
        <end position="242"/>
    </location>
</feature>
<dbReference type="Gene3D" id="3.40.50.300">
    <property type="entry name" value="P-loop containing nucleotide triphosphate hydrolases"/>
    <property type="match status" value="1"/>
</dbReference>
<dbReference type="EMBL" id="CP032096">
    <property type="protein sequence ID" value="QBZ82148.1"/>
    <property type="molecule type" value="Genomic_DNA"/>
</dbReference>
<evidence type="ECO:0000313" key="7">
    <source>
        <dbReference type="EMBL" id="QBZ82148.1"/>
    </source>
</evidence>
<keyword evidence="4" id="KW-1278">Translocase</keyword>
<dbReference type="PANTHER" id="PTHR42794:SF1">
    <property type="entry name" value="HEMIN IMPORT ATP-BINDING PROTEIN HMUV"/>
    <property type="match status" value="1"/>
</dbReference>
<dbReference type="SMART" id="SM00382">
    <property type="entry name" value="AAA"/>
    <property type="match status" value="1"/>
</dbReference>
<keyword evidence="1" id="KW-0813">Transport</keyword>
<dbReference type="InterPro" id="IPR017871">
    <property type="entry name" value="ABC_transporter-like_CS"/>
</dbReference>
<dbReference type="GO" id="GO:0005524">
    <property type="term" value="F:ATP binding"/>
    <property type="evidence" value="ECO:0007669"/>
    <property type="project" value="UniProtKB-KW"/>
</dbReference>
<dbReference type="OrthoDB" id="6461291at2"/>
<dbReference type="Pfam" id="PF00005">
    <property type="entry name" value="ABC_tran"/>
    <property type="match status" value="1"/>
</dbReference>
<dbReference type="SUPFAM" id="SSF52540">
    <property type="entry name" value="P-loop containing nucleoside triphosphate hydrolases"/>
    <property type="match status" value="1"/>
</dbReference>
<dbReference type="PROSITE" id="PS50893">
    <property type="entry name" value="ABC_TRANSPORTER_2"/>
    <property type="match status" value="1"/>
</dbReference>
<dbReference type="InterPro" id="IPR003439">
    <property type="entry name" value="ABC_transporter-like_ATP-bd"/>
</dbReference>
<dbReference type="NCBIfam" id="NF010068">
    <property type="entry name" value="PRK13548.1"/>
    <property type="match status" value="1"/>
</dbReference>
<evidence type="ECO:0000313" key="8">
    <source>
        <dbReference type="Proteomes" id="UP000296201"/>
    </source>
</evidence>
<dbReference type="InterPro" id="IPR027417">
    <property type="entry name" value="P-loop_NTPase"/>
</dbReference>
<sequence length="258" mass="28377">MLTANKLCVERLGHRILSDVSVEISPGQVVAILGANGAGKSTLLHCLSGDLNEAKQHVLLNGKNLESYTAQTLATVRAVMPQSVQMDFAFLVSELVEMGVWQITRQSEKQQRVDDALALFGIEALKSRDYQTLSGGEQQRVQLARVVAQVLAPITQADAPRYLLLDECTANLDFAHQHQVFEVVKKLADSYQIGIVVVLHDMNLAAQYADHLILLKQGKVLDQGSVETMLVPSKIEELYDFPVQVLSHPKGWPMVVPA</sequence>